<proteinExistence type="predicted"/>
<dbReference type="AlphaFoldDB" id="A0A7Z2VW19"/>
<gene>
    <name evidence="1" type="ORF">HH212_08100</name>
</gene>
<organism evidence="1 2">
    <name type="scientific">Massilia forsythiae</name>
    <dbReference type="NCBI Taxonomy" id="2728020"/>
    <lineage>
        <taxon>Bacteria</taxon>
        <taxon>Pseudomonadati</taxon>
        <taxon>Pseudomonadota</taxon>
        <taxon>Betaproteobacteria</taxon>
        <taxon>Burkholderiales</taxon>
        <taxon>Oxalobacteraceae</taxon>
        <taxon>Telluria group</taxon>
        <taxon>Massilia</taxon>
    </lineage>
</organism>
<name>A0A7Z2VW19_9BURK</name>
<dbReference type="KEGG" id="mfy:HH212_08100"/>
<dbReference type="EMBL" id="CP051685">
    <property type="protein sequence ID" value="QJD99989.1"/>
    <property type="molecule type" value="Genomic_DNA"/>
</dbReference>
<accession>A0A7Z2VW19</accession>
<evidence type="ECO:0000313" key="2">
    <source>
        <dbReference type="Proteomes" id="UP000502415"/>
    </source>
</evidence>
<keyword evidence="2" id="KW-1185">Reference proteome</keyword>
<reference evidence="1 2" key="1">
    <citation type="submission" date="2020-04" db="EMBL/GenBank/DDBJ databases">
        <title>Genome sequencing of novel species.</title>
        <authorList>
            <person name="Heo J."/>
            <person name="Kim S.-J."/>
            <person name="Kim J.-S."/>
            <person name="Hong S.-B."/>
            <person name="Kwon S.-W."/>
        </authorList>
    </citation>
    <scope>NUCLEOTIDE SEQUENCE [LARGE SCALE GENOMIC DNA]</scope>
    <source>
        <strain evidence="1 2">GN2-R2</strain>
    </source>
</reference>
<protein>
    <submittedName>
        <fullName evidence="1">Uncharacterized protein</fullName>
    </submittedName>
</protein>
<sequence>MKALEKVRVKGAGAQDAQATAVAPHGKTRRTVGHGRRVFECGSIIRL</sequence>
<dbReference type="Proteomes" id="UP000502415">
    <property type="component" value="Chromosome"/>
</dbReference>
<evidence type="ECO:0000313" key="1">
    <source>
        <dbReference type="EMBL" id="QJD99989.1"/>
    </source>
</evidence>
<dbReference type="RefSeq" id="WP_169434937.1">
    <property type="nucleotide sequence ID" value="NZ_CP051685.1"/>
</dbReference>